<proteinExistence type="predicted"/>
<dbReference type="Proteomes" id="UP000002668">
    <property type="component" value="Genome"/>
</dbReference>
<dbReference type="HOGENOM" id="CLU_1787187_0_0_1"/>
<protein>
    <submittedName>
        <fullName evidence="1">Predicted protein</fullName>
    </submittedName>
</protein>
<dbReference type="EMBL" id="FP929133">
    <property type="protein sequence ID" value="CBX98121.1"/>
    <property type="molecule type" value="Genomic_DNA"/>
</dbReference>
<dbReference type="VEuPathDB" id="FungiDB:LEMA_P095300.1"/>
<dbReference type="InParanoid" id="E5A3A8"/>
<sequence>MPSKYKAFQAWTHPFGSTYPPYRGPPAEHPQARSCLPATLVVSALTKLHAQGSSFVLDQLVPAGARRKSNNGRFDESIFTTQFYHHSSLWHRAVRATRLLRIVMIRETAQARPTHPRTGHEICPQWLRVVEHETPTLTFPDRHPG</sequence>
<name>E5A3A8_LEPMJ</name>
<evidence type="ECO:0000313" key="1">
    <source>
        <dbReference type="EMBL" id="CBX98121.1"/>
    </source>
</evidence>
<dbReference type="AlphaFoldDB" id="E5A3A8"/>
<reference evidence="2" key="1">
    <citation type="journal article" date="2011" name="Nat. Commun.">
        <title>Effector diversification within compartments of the Leptosphaeria maculans genome affected by Repeat-Induced Point mutations.</title>
        <authorList>
            <person name="Rouxel T."/>
            <person name="Grandaubert J."/>
            <person name="Hane J.K."/>
            <person name="Hoede C."/>
            <person name="van de Wouw A.P."/>
            <person name="Couloux A."/>
            <person name="Dominguez V."/>
            <person name="Anthouard V."/>
            <person name="Bally P."/>
            <person name="Bourras S."/>
            <person name="Cozijnsen A.J."/>
            <person name="Ciuffetti L.M."/>
            <person name="Degrave A."/>
            <person name="Dilmaghani A."/>
            <person name="Duret L."/>
            <person name="Fudal I."/>
            <person name="Goodwin S.B."/>
            <person name="Gout L."/>
            <person name="Glaser N."/>
            <person name="Linglin J."/>
            <person name="Kema G.H.J."/>
            <person name="Lapalu N."/>
            <person name="Lawrence C.B."/>
            <person name="May K."/>
            <person name="Meyer M."/>
            <person name="Ollivier B."/>
            <person name="Poulain J."/>
            <person name="Schoch C.L."/>
            <person name="Simon A."/>
            <person name="Spatafora J.W."/>
            <person name="Stachowiak A."/>
            <person name="Turgeon B.G."/>
            <person name="Tyler B.M."/>
            <person name="Vincent D."/>
            <person name="Weissenbach J."/>
            <person name="Amselem J."/>
            <person name="Quesneville H."/>
            <person name="Oliver R.P."/>
            <person name="Wincker P."/>
            <person name="Balesdent M.-H."/>
            <person name="Howlett B.J."/>
        </authorList>
    </citation>
    <scope>NUCLEOTIDE SEQUENCE [LARGE SCALE GENOMIC DNA]</scope>
    <source>
        <strain evidence="2">JN3 / isolate v23.1.3 / race Av1-4-5-6-7-8</strain>
    </source>
</reference>
<evidence type="ECO:0000313" key="2">
    <source>
        <dbReference type="Proteomes" id="UP000002668"/>
    </source>
</evidence>
<gene>
    <name evidence="1" type="ORF">LEMA_P095300.1</name>
</gene>
<keyword evidence="2" id="KW-1185">Reference proteome</keyword>
<organism evidence="2">
    <name type="scientific">Leptosphaeria maculans (strain JN3 / isolate v23.1.3 / race Av1-4-5-6-7-8)</name>
    <name type="common">Blackleg fungus</name>
    <name type="synonym">Phoma lingam</name>
    <dbReference type="NCBI Taxonomy" id="985895"/>
    <lineage>
        <taxon>Eukaryota</taxon>
        <taxon>Fungi</taxon>
        <taxon>Dikarya</taxon>
        <taxon>Ascomycota</taxon>
        <taxon>Pezizomycotina</taxon>
        <taxon>Dothideomycetes</taxon>
        <taxon>Pleosporomycetidae</taxon>
        <taxon>Pleosporales</taxon>
        <taxon>Pleosporineae</taxon>
        <taxon>Leptosphaeriaceae</taxon>
        <taxon>Plenodomus</taxon>
        <taxon>Plenodomus lingam/Leptosphaeria maculans species complex</taxon>
    </lineage>
</organism>
<accession>E5A3A8</accession>